<dbReference type="InterPro" id="IPR036397">
    <property type="entry name" value="RNaseH_sf"/>
</dbReference>
<evidence type="ECO:0000313" key="1">
    <source>
        <dbReference type="EMBL" id="KZC03796.1"/>
    </source>
</evidence>
<keyword evidence="2" id="KW-1185">Reference proteome</keyword>
<reference evidence="1 2" key="1">
    <citation type="submission" date="2015-07" db="EMBL/GenBank/DDBJ databases">
        <title>The genome of Dufourea novaeangliae.</title>
        <authorList>
            <person name="Pan H."/>
            <person name="Kapheim K."/>
        </authorList>
    </citation>
    <scope>NUCLEOTIDE SEQUENCE [LARGE SCALE GENOMIC DNA]</scope>
    <source>
        <strain evidence="1">0120121106</strain>
        <tissue evidence="1">Whole body</tissue>
    </source>
</reference>
<sequence>MDFFLWGHGKIYANNSRTIEQFEDQIRSAIESMQLQLYKNVIENFHKRIIAYKKTIHQALYKRPLQRMSSGEAPPAKTIPRVFDGALLSSGESHAFIPPVPNHVVGRLVQSDTVLRDELIGFGLVLRSMKRPKLCWNHYQNHKAAAHIAVKSGLPQPTMVAPISST</sequence>
<dbReference type="AlphaFoldDB" id="A0A154NVU8"/>
<gene>
    <name evidence="1" type="ORF">WN55_04253</name>
</gene>
<evidence type="ECO:0000313" key="2">
    <source>
        <dbReference type="Proteomes" id="UP000076502"/>
    </source>
</evidence>
<dbReference type="Gene3D" id="3.30.420.10">
    <property type="entry name" value="Ribonuclease H-like superfamily/Ribonuclease H"/>
    <property type="match status" value="1"/>
</dbReference>
<dbReference type="GO" id="GO:0003676">
    <property type="term" value="F:nucleic acid binding"/>
    <property type="evidence" value="ECO:0007669"/>
    <property type="project" value="InterPro"/>
</dbReference>
<name>A0A154NVU8_DUFNO</name>
<protein>
    <submittedName>
        <fullName evidence="1">Uncharacterized protein</fullName>
    </submittedName>
</protein>
<organism evidence="1 2">
    <name type="scientific">Dufourea novaeangliae</name>
    <name type="common">Sweat bee</name>
    <dbReference type="NCBI Taxonomy" id="178035"/>
    <lineage>
        <taxon>Eukaryota</taxon>
        <taxon>Metazoa</taxon>
        <taxon>Ecdysozoa</taxon>
        <taxon>Arthropoda</taxon>
        <taxon>Hexapoda</taxon>
        <taxon>Insecta</taxon>
        <taxon>Pterygota</taxon>
        <taxon>Neoptera</taxon>
        <taxon>Endopterygota</taxon>
        <taxon>Hymenoptera</taxon>
        <taxon>Apocrita</taxon>
        <taxon>Aculeata</taxon>
        <taxon>Apoidea</taxon>
        <taxon>Anthophila</taxon>
        <taxon>Halictidae</taxon>
        <taxon>Rophitinae</taxon>
        <taxon>Dufourea</taxon>
    </lineage>
</organism>
<dbReference type="EMBL" id="KQ434769">
    <property type="protein sequence ID" value="KZC03796.1"/>
    <property type="molecule type" value="Genomic_DNA"/>
</dbReference>
<dbReference type="Proteomes" id="UP000076502">
    <property type="component" value="Unassembled WGS sequence"/>
</dbReference>
<accession>A0A154NVU8</accession>
<proteinExistence type="predicted"/>